<accession>C6HT03</accession>
<evidence type="ECO:0000313" key="2">
    <source>
        <dbReference type="EMBL" id="EER36678.1"/>
    </source>
</evidence>
<protein>
    <submittedName>
        <fullName evidence="2">Uncharacterized protein</fullName>
    </submittedName>
</protein>
<evidence type="ECO:0000256" key="1">
    <source>
        <dbReference type="SAM" id="MobiDB-lite"/>
    </source>
</evidence>
<proteinExistence type="predicted"/>
<dbReference type="OrthoDB" id="10588506at2759"/>
<dbReference type="AlphaFoldDB" id="C6HT03"/>
<dbReference type="Proteomes" id="UP000002624">
    <property type="component" value="Unassembled WGS sequence"/>
</dbReference>
<feature type="region of interest" description="Disordered" evidence="1">
    <location>
        <begin position="76"/>
        <end position="210"/>
    </location>
</feature>
<dbReference type="OMA" id="MTATTHG"/>
<sequence>MARYVIAATAAMTAMTATTHGHVERVIYGLETVAAAGAITRAGYQVPSRAEVTGARGARWVLAEEPFARPIGGPLAQARHRKTGSPSHGSSPLGLGTDNAQSNNMTMNGDDREDGGDGGDRRKARTGHGLQTAWPGPSDASDASDARDARNARNGCQDTITRVGRRGSQQAAAIMIGAAEPSRAPGNGGESLVPTILALRSPRLRETPRN</sequence>
<dbReference type="VEuPathDB" id="FungiDB:HCDG_09334"/>
<name>C6HT03_AJECH</name>
<dbReference type="HOGENOM" id="CLU_1309794_0_0_1"/>
<feature type="compositionally biased region" description="Low complexity" evidence="1">
    <location>
        <begin position="84"/>
        <end position="96"/>
    </location>
</feature>
<feature type="compositionally biased region" description="Polar residues" evidence="1">
    <location>
        <begin position="98"/>
        <end position="107"/>
    </location>
</feature>
<gene>
    <name evidence="2" type="ORF">HCDG_09334</name>
</gene>
<organism evidence="2 3">
    <name type="scientific">Ajellomyces capsulatus (strain H143)</name>
    <name type="common">Darling's disease fungus</name>
    <name type="synonym">Histoplasma capsulatum</name>
    <dbReference type="NCBI Taxonomy" id="544712"/>
    <lineage>
        <taxon>Eukaryota</taxon>
        <taxon>Fungi</taxon>
        <taxon>Dikarya</taxon>
        <taxon>Ascomycota</taxon>
        <taxon>Pezizomycotina</taxon>
        <taxon>Eurotiomycetes</taxon>
        <taxon>Eurotiomycetidae</taxon>
        <taxon>Onygenales</taxon>
        <taxon>Ajellomycetaceae</taxon>
        <taxon>Histoplasma</taxon>
    </lineage>
</organism>
<dbReference type="EMBL" id="GG692439">
    <property type="protein sequence ID" value="EER36678.1"/>
    <property type="molecule type" value="Genomic_DNA"/>
</dbReference>
<reference evidence="3" key="1">
    <citation type="submission" date="2009-05" db="EMBL/GenBank/DDBJ databases">
        <title>The genome sequence of Ajellomyces capsulatus strain H143.</title>
        <authorList>
            <person name="Champion M."/>
            <person name="Cuomo C.A."/>
            <person name="Ma L.-J."/>
            <person name="Henn M.R."/>
            <person name="Sil A."/>
            <person name="Goldman B."/>
            <person name="Young S.K."/>
            <person name="Kodira C.D."/>
            <person name="Zeng Q."/>
            <person name="Koehrsen M."/>
            <person name="Alvarado L."/>
            <person name="Berlin A.M."/>
            <person name="Borenstein D."/>
            <person name="Chen Z."/>
            <person name="Engels R."/>
            <person name="Freedman E."/>
            <person name="Gellesch M."/>
            <person name="Goldberg J."/>
            <person name="Griggs A."/>
            <person name="Gujja S."/>
            <person name="Heiman D.I."/>
            <person name="Hepburn T.A."/>
            <person name="Howarth C."/>
            <person name="Jen D."/>
            <person name="Larson L."/>
            <person name="Lewis B."/>
            <person name="Mehta T."/>
            <person name="Park D."/>
            <person name="Pearson M."/>
            <person name="Roberts A."/>
            <person name="Saif S."/>
            <person name="Shea T.D."/>
            <person name="Shenoy N."/>
            <person name="Sisk P."/>
            <person name="Stolte C."/>
            <person name="Sykes S."/>
            <person name="Walk T."/>
            <person name="White J."/>
            <person name="Yandava C."/>
            <person name="Klein B."/>
            <person name="McEwen J.G."/>
            <person name="Puccia R."/>
            <person name="Goldman G.H."/>
            <person name="Felipe M.S."/>
            <person name="Nino-Vega G."/>
            <person name="San-Blas G."/>
            <person name="Taylor J.W."/>
            <person name="Mendoza L."/>
            <person name="Galagan J.E."/>
            <person name="Nusbaum C."/>
            <person name="Birren B.W."/>
        </authorList>
    </citation>
    <scope>NUCLEOTIDE SEQUENCE [LARGE SCALE GENOMIC DNA]</scope>
    <source>
        <strain evidence="3">H143</strain>
    </source>
</reference>
<evidence type="ECO:0000313" key="3">
    <source>
        <dbReference type="Proteomes" id="UP000002624"/>
    </source>
</evidence>